<dbReference type="eggNOG" id="COG0189">
    <property type="taxonomic scope" value="Bacteria"/>
</dbReference>
<dbReference type="HOGENOM" id="CLU_055111_0_0_9"/>
<keyword evidence="2" id="KW-1185">Reference proteome</keyword>
<dbReference type="STRING" id="189425.PGRAT_22205"/>
<dbReference type="EMBL" id="CP009287">
    <property type="protein sequence ID" value="AIQ70057.1"/>
    <property type="molecule type" value="Genomic_DNA"/>
</dbReference>
<dbReference type="GO" id="GO:0018169">
    <property type="term" value="F:ribosomal S6-glutamic acid ligase activity"/>
    <property type="evidence" value="ECO:0007669"/>
    <property type="project" value="TreeGrafter"/>
</dbReference>
<dbReference type="AlphaFoldDB" id="A0A089M9X5"/>
<dbReference type="OrthoDB" id="9789963at2"/>
<dbReference type="InterPro" id="IPR047778">
    <property type="entry name" value="STM4014-like"/>
</dbReference>
<dbReference type="GO" id="GO:0005737">
    <property type="term" value="C:cytoplasm"/>
    <property type="evidence" value="ECO:0007669"/>
    <property type="project" value="TreeGrafter"/>
</dbReference>
<evidence type="ECO:0000313" key="1">
    <source>
        <dbReference type="EMBL" id="AIQ70057.1"/>
    </source>
</evidence>
<dbReference type="KEGG" id="pgm:PGRAT_22205"/>
<protein>
    <recommendedName>
        <fullName evidence="3">ATP-grasp domain-containing protein</fullName>
    </recommendedName>
</protein>
<organism evidence="1 2">
    <name type="scientific">Paenibacillus graminis</name>
    <dbReference type="NCBI Taxonomy" id="189425"/>
    <lineage>
        <taxon>Bacteria</taxon>
        <taxon>Bacillati</taxon>
        <taxon>Bacillota</taxon>
        <taxon>Bacilli</taxon>
        <taxon>Bacillales</taxon>
        <taxon>Paenibacillaceae</taxon>
        <taxon>Paenibacillus</taxon>
    </lineage>
</organism>
<sequence>MKKTRPLIVIGIPGDKRTGGIQQARSRLGLPPAIILPYTGLLAGQTLAGLLAAEGCLDLANGPAPGTPAPLLRLDSPGGSFEVERALIMLGAPDAGASSDALHPFGQKPDPYPLSCRTAGKLRDMPGVLHHPSQWFRGYCRLLARLREEAALLLPDSRWLNDPQDIADMTDKRRTQQLLAAADVRIPRPLSAEQALEDYSSIREQMIRQRMHRVFIKLACGSAASGVIAYQVNPSTGAEIAVTTVGVENYITRPPVYYNSGKLRRYTDSRTIAGLINWLCRHGAYAEQWIPKSGAGGTSLDIRQLVVLGEACHSIARVSTTPITNLHLRSRRMSPEAAGLSGETQEQVRNTAVHALAAFPGSSVAGIDVLVSAGSQLTYAADVNPFGDLLYDVEYQGFGTYEWEMKQLIKEGHL</sequence>
<dbReference type="RefSeq" id="WP_042267182.1">
    <property type="nucleotide sequence ID" value="NZ_CP009287.1"/>
</dbReference>
<dbReference type="NCBIfam" id="NF038074">
    <property type="entry name" value="fam_STM4014"/>
    <property type="match status" value="1"/>
</dbReference>
<gene>
    <name evidence="1" type="ORF">PGRAT_22205</name>
</gene>
<evidence type="ECO:0008006" key="3">
    <source>
        <dbReference type="Google" id="ProtNLM"/>
    </source>
</evidence>
<dbReference type="PANTHER" id="PTHR21621">
    <property type="entry name" value="RIBOSOMAL PROTEIN S6 MODIFICATION PROTEIN"/>
    <property type="match status" value="1"/>
</dbReference>
<name>A0A089M9X5_9BACL</name>
<dbReference type="Proteomes" id="UP000029500">
    <property type="component" value="Chromosome"/>
</dbReference>
<proteinExistence type="predicted"/>
<reference evidence="1 2" key="1">
    <citation type="submission" date="2014-08" db="EMBL/GenBank/DDBJ databases">
        <title>Comparative genomics of the Paenibacillus odorifer group.</title>
        <authorList>
            <person name="den Bakker H.C."/>
            <person name="Tsai Y.-C."/>
            <person name="Martin N."/>
            <person name="Korlach J."/>
            <person name="Wiedmann M."/>
        </authorList>
    </citation>
    <scope>NUCLEOTIDE SEQUENCE [LARGE SCALE GENOMIC DNA]</scope>
    <source>
        <strain evidence="1 2">DSM 15220</strain>
    </source>
</reference>
<evidence type="ECO:0000313" key="2">
    <source>
        <dbReference type="Proteomes" id="UP000029500"/>
    </source>
</evidence>
<dbReference type="GO" id="GO:0009432">
    <property type="term" value="P:SOS response"/>
    <property type="evidence" value="ECO:0007669"/>
    <property type="project" value="TreeGrafter"/>
</dbReference>
<dbReference type="Gene3D" id="3.30.470.20">
    <property type="entry name" value="ATP-grasp fold, B domain"/>
    <property type="match status" value="1"/>
</dbReference>
<dbReference type="SUPFAM" id="SSF56059">
    <property type="entry name" value="Glutathione synthetase ATP-binding domain-like"/>
    <property type="match status" value="1"/>
</dbReference>
<accession>A0A089M9X5</accession>
<dbReference type="PANTHER" id="PTHR21621:SF0">
    <property type="entry name" value="BETA-CITRYLGLUTAMATE SYNTHASE B-RELATED"/>
    <property type="match status" value="1"/>
</dbReference>